<comment type="caution">
    <text evidence="1">The sequence shown here is derived from an EMBL/GenBank/DDBJ whole genome shotgun (WGS) entry which is preliminary data.</text>
</comment>
<sequence length="69" mass="7579">MDLDNNSENRRISANLAVQGKGGDDLISVGECKKFLAGYDLSDEQILVIRNCVIGITNSIINSYVDEFI</sequence>
<accession>A0A1F5E3Y8</accession>
<proteinExistence type="predicted"/>
<dbReference type="AlphaFoldDB" id="A0A1F5E3Y8"/>
<gene>
    <name evidence="1" type="ORF">A2215_03865</name>
</gene>
<dbReference type="EMBL" id="MEZY01000053">
    <property type="protein sequence ID" value="OGD62139.1"/>
    <property type="molecule type" value="Genomic_DNA"/>
</dbReference>
<name>A0A1F5E3Y8_9BACT</name>
<protein>
    <submittedName>
        <fullName evidence="1">Uncharacterized protein</fullName>
    </submittedName>
</protein>
<reference evidence="1 2" key="1">
    <citation type="journal article" date="2016" name="Nat. Commun.">
        <title>Thousands of microbial genomes shed light on interconnected biogeochemical processes in an aquifer system.</title>
        <authorList>
            <person name="Anantharaman K."/>
            <person name="Brown C.T."/>
            <person name="Hug L.A."/>
            <person name="Sharon I."/>
            <person name="Castelle C.J."/>
            <person name="Probst A.J."/>
            <person name="Thomas B.C."/>
            <person name="Singh A."/>
            <person name="Wilkins M.J."/>
            <person name="Karaoz U."/>
            <person name="Brodie E.L."/>
            <person name="Williams K.H."/>
            <person name="Hubbard S.S."/>
            <person name="Banfield J.F."/>
        </authorList>
    </citation>
    <scope>NUCLEOTIDE SEQUENCE [LARGE SCALE GENOMIC DNA]</scope>
</reference>
<evidence type="ECO:0000313" key="2">
    <source>
        <dbReference type="Proteomes" id="UP000178583"/>
    </source>
</evidence>
<evidence type="ECO:0000313" key="1">
    <source>
        <dbReference type="EMBL" id="OGD62139.1"/>
    </source>
</evidence>
<dbReference type="Proteomes" id="UP000178583">
    <property type="component" value="Unassembled WGS sequence"/>
</dbReference>
<organism evidence="1 2">
    <name type="scientific">Candidatus Berkelbacteria bacterium RIFOXYA2_FULL_43_10</name>
    <dbReference type="NCBI Taxonomy" id="1797472"/>
    <lineage>
        <taxon>Bacteria</taxon>
        <taxon>Candidatus Berkelbacteria</taxon>
    </lineage>
</organism>